<accession>A0A1H8A105</accession>
<dbReference type="PROSITE" id="PS51257">
    <property type="entry name" value="PROKAR_LIPOPROTEIN"/>
    <property type="match status" value="1"/>
</dbReference>
<evidence type="ECO:0000313" key="2">
    <source>
        <dbReference type="EMBL" id="SEM63594.1"/>
    </source>
</evidence>
<organism evidence="2 3">
    <name type="scientific">Stigmatella aurantiaca</name>
    <dbReference type="NCBI Taxonomy" id="41"/>
    <lineage>
        <taxon>Bacteria</taxon>
        <taxon>Pseudomonadati</taxon>
        <taxon>Myxococcota</taxon>
        <taxon>Myxococcia</taxon>
        <taxon>Myxococcales</taxon>
        <taxon>Cystobacterineae</taxon>
        <taxon>Archangiaceae</taxon>
        <taxon>Stigmatella</taxon>
    </lineage>
</organism>
<proteinExistence type="predicted"/>
<dbReference type="OrthoDB" id="5383494at2"/>
<name>A0A1H8A105_STIAU</name>
<dbReference type="Proteomes" id="UP000182719">
    <property type="component" value="Unassembled WGS sequence"/>
</dbReference>
<feature type="region of interest" description="Disordered" evidence="1">
    <location>
        <begin position="60"/>
        <end position="98"/>
    </location>
</feature>
<gene>
    <name evidence="2" type="ORF">SAMN05444354_12022</name>
</gene>
<dbReference type="AlphaFoldDB" id="A0A1H8A105"/>
<sequence>MKTLLPLLCLLATGCTTHRATNLSLPKERATECAANCESLDMKLSAMVVISNSVGCVCEPKDASPQTETRRTAAATASGAILAEEDDKARADRTKQSR</sequence>
<reference evidence="3" key="1">
    <citation type="submission" date="2016-10" db="EMBL/GenBank/DDBJ databases">
        <authorList>
            <person name="Varghese N."/>
            <person name="Submissions S."/>
        </authorList>
    </citation>
    <scope>NUCLEOTIDE SEQUENCE [LARGE SCALE GENOMIC DNA]</scope>
    <source>
        <strain evidence="3">DSM 17044</strain>
    </source>
</reference>
<feature type="compositionally biased region" description="Basic and acidic residues" evidence="1">
    <location>
        <begin position="87"/>
        <end position="98"/>
    </location>
</feature>
<protein>
    <recommendedName>
        <fullName evidence="4">Lipoprotein</fullName>
    </recommendedName>
</protein>
<evidence type="ECO:0000256" key="1">
    <source>
        <dbReference type="SAM" id="MobiDB-lite"/>
    </source>
</evidence>
<keyword evidence="3" id="KW-1185">Reference proteome</keyword>
<dbReference type="EMBL" id="FOAP01000020">
    <property type="protein sequence ID" value="SEM63594.1"/>
    <property type="molecule type" value="Genomic_DNA"/>
</dbReference>
<dbReference type="RefSeq" id="WP_075009814.1">
    <property type="nucleotide sequence ID" value="NZ_FOAP01000020.1"/>
</dbReference>
<evidence type="ECO:0008006" key="4">
    <source>
        <dbReference type="Google" id="ProtNLM"/>
    </source>
</evidence>
<evidence type="ECO:0000313" key="3">
    <source>
        <dbReference type="Proteomes" id="UP000182719"/>
    </source>
</evidence>